<evidence type="ECO:0000256" key="1">
    <source>
        <dbReference type="ARBA" id="ARBA00022763"/>
    </source>
</evidence>
<keyword evidence="1" id="KW-0227">DNA damage</keyword>
<evidence type="ECO:0000313" key="4">
    <source>
        <dbReference type="Proteomes" id="UP000199559"/>
    </source>
</evidence>
<dbReference type="Proteomes" id="UP000199559">
    <property type="component" value="Unassembled WGS sequence"/>
</dbReference>
<dbReference type="Pfam" id="PF01035">
    <property type="entry name" value="DNA_binding_1"/>
    <property type="match status" value="1"/>
</dbReference>
<dbReference type="CDD" id="cd06445">
    <property type="entry name" value="ATase"/>
    <property type="match status" value="1"/>
</dbReference>
<sequence length="111" mass="12549">MKPETLNFFERVYEVARQIPHGRVTSYGAIANYLGANRGARMVGYAMNGSHSKDVPAHRVVNRKGLLTGKHHFDGTNLMQQLLESEGIEVIDNQIQNLETHFWNPSELLSE</sequence>
<dbReference type="AlphaFoldDB" id="A0A1I3IWC3"/>
<dbReference type="GO" id="GO:0006281">
    <property type="term" value="P:DNA repair"/>
    <property type="evidence" value="ECO:0007669"/>
    <property type="project" value="InterPro"/>
</dbReference>
<keyword evidence="4" id="KW-1185">Reference proteome</keyword>
<gene>
    <name evidence="3" type="ORF">SAMN05443431_101144</name>
</gene>
<accession>A0A1I3IWC3</accession>
<dbReference type="PANTHER" id="PTHR42942:SF1">
    <property type="entry name" value="ALKYLTRANSFERASE-LIKE PROTEIN 1"/>
    <property type="match status" value="1"/>
</dbReference>
<name>A0A1I3IWC3_9FLAO</name>
<dbReference type="Gene3D" id="1.10.10.10">
    <property type="entry name" value="Winged helix-like DNA-binding domain superfamily/Winged helix DNA-binding domain"/>
    <property type="match status" value="1"/>
</dbReference>
<dbReference type="GO" id="GO:0008168">
    <property type="term" value="F:methyltransferase activity"/>
    <property type="evidence" value="ECO:0007669"/>
    <property type="project" value="UniProtKB-KW"/>
</dbReference>
<dbReference type="EMBL" id="FORM01000001">
    <property type="protein sequence ID" value="SFI52259.1"/>
    <property type="molecule type" value="Genomic_DNA"/>
</dbReference>
<keyword evidence="3" id="KW-0489">Methyltransferase</keyword>
<dbReference type="GO" id="GO:0032259">
    <property type="term" value="P:methylation"/>
    <property type="evidence" value="ECO:0007669"/>
    <property type="project" value="UniProtKB-KW"/>
</dbReference>
<reference evidence="4" key="1">
    <citation type="submission" date="2016-10" db="EMBL/GenBank/DDBJ databases">
        <authorList>
            <person name="Varghese N."/>
            <person name="Submissions S."/>
        </authorList>
    </citation>
    <scope>NUCLEOTIDE SEQUENCE [LARGE SCALE GENOMIC DNA]</scope>
    <source>
        <strain evidence="4">DSM 28881</strain>
    </source>
</reference>
<organism evidence="3 4">
    <name type="scientific">Olleya namhaensis</name>
    <dbReference type="NCBI Taxonomy" id="1144750"/>
    <lineage>
        <taxon>Bacteria</taxon>
        <taxon>Pseudomonadati</taxon>
        <taxon>Bacteroidota</taxon>
        <taxon>Flavobacteriia</taxon>
        <taxon>Flavobacteriales</taxon>
        <taxon>Flavobacteriaceae</taxon>
    </lineage>
</organism>
<evidence type="ECO:0000259" key="2">
    <source>
        <dbReference type="Pfam" id="PF01035"/>
    </source>
</evidence>
<dbReference type="STRING" id="1144750.SAMN05443431_101144"/>
<dbReference type="RefSeq" id="WP_090836596.1">
    <property type="nucleotide sequence ID" value="NZ_CANKYB010000001.1"/>
</dbReference>
<proteinExistence type="predicted"/>
<keyword evidence="3" id="KW-0808">Transferase</keyword>
<dbReference type="NCBIfam" id="TIGR00589">
    <property type="entry name" value="ogt"/>
    <property type="match status" value="1"/>
</dbReference>
<dbReference type="InterPro" id="IPR014048">
    <property type="entry name" value="MethylDNA_cys_MeTrfase_DNA-bd"/>
</dbReference>
<dbReference type="InterPro" id="IPR036217">
    <property type="entry name" value="MethylDNA_cys_MeTrfase_DNAb"/>
</dbReference>
<evidence type="ECO:0000313" key="3">
    <source>
        <dbReference type="EMBL" id="SFI52259.1"/>
    </source>
</evidence>
<dbReference type="PANTHER" id="PTHR42942">
    <property type="entry name" value="6-O-METHYLGUANINE DNA METHYLTRANSFERASE"/>
    <property type="match status" value="1"/>
</dbReference>
<feature type="domain" description="Methylated-DNA-[protein]-cysteine S-methyltransferase DNA binding" evidence="2">
    <location>
        <begin position="7"/>
        <end position="88"/>
    </location>
</feature>
<dbReference type="SUPFAM" id="SSF46767">
    <property type="entry name" value="Methylated DNA-protein cysteine methyltransferase, C-terminal domain"/>
    <property type="match status" value="1"/>
</dbReference>
<dbReference type="InterPro" id="IPR052520">
    <property type="entry name" value="ATL_DNA_repair"/>
</dbReference>
<dbReference type="InterPro" id="IPR036388">
    <property type="entry name" value="WH-like_DNA-bd_sf"/>
</dbReference>
<protein>
    <submittedName>
        <fullName evidence="3">Methylated-DNA-protein-cysteine methyltransferase related protein</fullName>
    </submittedName>
</protein>